<dbReference type="Gene3D" id="2.10.70.40">
    <property type="entry name" value="peptidoglycan hydrolase"/>
    <property type="match status" value="1"/>
</dbReference>
<feature type="region of interest" description="Disordered" evidence="2">
    <location>
        <begin position="175"/>
        <end position="195"/>
    </location>
</feature>
<dbReference type="Pfam" id="PF01832">
    <property type="entry name" value="Glucosaminidase"/>
    <property type="match status" value="1"/>
</dbReference>
<gene>
    <name evidence="4" type="ORF">GCM10023185_38310</name>
</gene>
<evidence type="ECO:0000313" key="5">
    <source>
        <dbReference type="Proteomes" id="UP001501153"/>
    </source>
</evidence>
<feature type="domain" description="Mannosyl-glycoprotein endo-beta-N-acetylglucosamidase-like" evidence="3">
    <location>
        <begin position="3"/>
        <end position="170"/>
    </location>
</feature>
<dbReference type="RefSeq" id="WP_345237740.1">
    <property type="nucleotide sequence ID" value="NZ_BAABGZ010000076.1"/>
</dbReference>
<name>A0ABP8IRD6_9BACT</name>
<evidence type="ECO:0000256" key="1">
    <source>
        <dbReference type="ARBA" id="ARBA00022801"/>
    </source>
</evidence>
<dbReference type="InterPro" id="IPR051056">
    <property type="entry name" value="Glycosyl_Hydrolase_73"/>
</dbReference>
<keyword evidence="1" id="KW-0378">Hydrolase</keyword>
<dbReference type="InterPro" id="IPR002901">
    <property type="entry name" value="MGlyc_endo_b_GlcNAc-like_dom"/>
</dbReference>
<accession>A0ABP8IRD6</accession>
<organism evidence="4 5">
    <name type="scientific">Hymenobacter saemangeumensis</name>
    <dbReference type="NCBI Taxonomy" id="1084522"/>
    <lineage>
        <taxon>Bacteria</taxon>
        <taxon>Pseudomonadati</taxon>
        <taxon>Bacteroidota</taxon>
        <taxon>Cytophagia</taxon>
        <taxon>Cytophagales</taxon>
        <taxon>Hymenobacteraceae</taxon>
        <taxon>Hymenobacter</taxon>
    </lineage>
</organism>
<comment type="caution">
    <text evidence="4">The sequence shown here is derived from an EMBL/GenBank/DDBJ whole genome shotgun (WGS) entry which is preliminary data.</text>
</comment>
<evidence type="ECO:0000313" key="4">
    <source>
        <dbReference type="EMBL" id="GAA4366875.1"/>
    </source>
</evidence>
<dbReference type="Gene3D" id="1.10.530.10">
    <property type="match status" value="1"/>
</dbReference>
<evidence type="ECO:0000259" key="3">
    <source>
        <dbReference type="SMART" id="SM00047"/>
    </source>
</evidence>
<dbReference type="Proteomes" id="UP001501153">
    <property type="component" value="Unassembled WGS sequence"/>
</dbReference>
<dbReference type="PANTHER" id="PTHR33308">
    <property type="entry name" value="PEPTIDOGLYCAN HYDROLASE FLGJ"/>
    <property type="match status" value="1"/>
</dbReference>
<dbReference type="PANTHER" id="PTHR33308:SF9">
    <property type="entry name" value="PEPTIDOGLYCAN HYDROLASE FLGJ"/>
    <property type="match status" value="1"/>
</dbReference>
<reference evidence="5" key="1">
    <citation type="journal article" date="2019" name="Int. J. Syst. Evol. Microbiol.">
        <title>The Global Catalogue of Microorganisms (GCM) 10K type strain sequencing project: providing services to taxonomists for standard genome sequencing and annotation.</title>
        <authorList>
            <consortium name="The Broad Institute Genomics Platform"/>
            <consortium name="The Broad Institute Genome Sequencing Center for Infectious Disease"/>
            <person name="Wu L."/>
            <person name="Ma J."/>
        </authorList>
    </citation>
    <scope>NUCLEOTIDE SEQUENCE [LARGE SCALE GENOMIC DNA]</scope>
    <source>
        <strain evidence="5">JCM 17923</strain>
    </source>
</reference>
<proteinExistence type="predicted"/>
<evidence type="ECO:0000256" key="2">
    <source>
        <dbReference type="SAM" id="MobiDB-lite"/>
    </source>
</evidence>
<protein>
    <recommendedName>
        <fullName evidence="3">Mannosyl-glycoprotein endo-beta-N-acetylglucosamidase-like domain-containing protein</fullName>
    </recommendedName>
</protein>
<dbReference type="EMBL" id="BAABGZ010000076">
    <property type="protein sequence ID" value="GAA4366875.1"/>
    <property type="molecule type" value="Genomic_DNA"/>
</dbReference>
<keyword evidence="5" id="KW-1185">Reference proteome</keyword>
<sequence>MQKPALHPDIPFLGKFHSLALEVERTYGVPALATLAQHVLEAGRDNKNRFFNYFGVKADKRWTGATQDQLTWEWHKDNKQAGRYGADFIRLEPYQGGFKYHVRQRFRAYESPRAAYLDRGKFLRDNPRYRAAFQTKDPAEFCRRIAAAGYATDNQYANKLVTMVAQLGKKLPLVPSTKPDAPALRPSEGHQQEPV</sequence>
<dbReference type="SMART" id="SM00047">
    <property type="entry name" value="LYZ2"/>
    <property type="match status" value="1"/>
</dbReference>